<dbReference type="eggNOG" id="ENOG50345KH">
    <property type="taxonomic scope" value="Bacteria"/>
</dbReference>
<proteinExistence type="predicted"/>
<dbReference type="Proteomes" id="UP000027345">
    <property type="component" value="Unassembled WGS sequence"/>
</dbReference>
<organism evidence="1 2">
    <name type="scientific">Amycolatopsis rifamycinica</name>
    <dbReference type="NCBI Taxonomy" id="287986"/>
    <lineage>
        <taxon>Bacteria</taxon>
        <taxon>Bacillati</taxon>
        <taxon>Actinomycetota</taxon>
        <taxon>Actinomycetes</taxon>
        <taxon>Pseudonocardiales</taxon>
        <taxon>Pseudonocardiaceae</taxon>
        <taxon>Amycolatopsis</taxon>
    </lineage>
</organism>
<accession>A0A066TZ46</accession>
<sequence length="103" mass="11796">MDLTGRRAAVRTLIEAHRKAPFPSRWRGADVGGIDMVMLDAHSAGCVAVWLEQQGLLDDRRWGVLAECEQRLIRVIPELDTYGREYYQRILDMTVLALDANRR</sequence>
<gene>
    <name evidence="1" type="ORF">DV20_37750</name>
</gene>
<protein>
    <submittedName>
        <fullName evidence="1">Uncharacterized protein</fullName>
    </submittedName>
</protein>
<name>A0A066TZ46_9PSEU</name>
<keyword evidence="2" id="KW-1185">Reference proteome</keyword>
<dbReference type="AlphaFoldDB" id="A0A066TZ46"/>
<evidence type="ECO:0000313" key="1">
    <source>
        <dbReference type="EMBL" id="KDN17139.1"/>
    </source>
</evidence>
<reference evidence="1 2" key="1">
    <citation type="submission" date="2014-05" db="EMBL/GenBank/DDBJ databases">
        <title>Draft genome sequence of Amycolatopsis rifamycinica DSM 46095.</title>
        <authorList>
            <person name="Lal R."/>
            <person name="Saxena A."/>
            <person name="Kumari R."/>
            <person name="Mukherjee U."/>
            <person name="Singh P."/>
            <person name="Sangwan N."/>
            <person name="Mahato N.K."/>
        </authorList>
    </citation>
    <scope>NUCLEOTIDE SEQUENCE [LARGE SCALE GENOMIC DNA]</scope>
    <source>
        <strain evidence="1 2">DSM 46095</strain>
    </source>
</reference>
<evidence type="ECO:0000313" key="2">
    <source>
        <dbReference type="Proteomes" id="UP000027345"/>
    </source>
</evidence>
<comment type="caution">
    <text evidence="1">The sequence shown here is derived from an EMBL/GenBank/DDBJ whole genome shotgun (WGS) entry which is preliminary data.</text>
</comment>
<dbReference type="EMBL" id="JMQI01000076">
    <property type="protein sequence ID" value="KDN17139.1"/>
    <property type="molecule type" value="Genomic_DNA"/>
</dbReference>